<evidence type="ECO:0000313" key="2">
    <source>
        <dbReference type="EMBL" id="KXS13123.1"/>
    </source>
</evidence>
<organism evidence="2 3">
    <name type="scientific">Gonapodya prolifera (strain JEL478)</name>
    <name type="common">Monoblepharis prolifera</name>
    <dbReference type="NCBI Taxonomy" id="1344416"/>
    <lineage>
        <taxon>Eukaryota</taxon>
        <taxon>Fungi</taxon>
        <taxon>Fungi incertae sedis</taxon>
        <taxon>Chytridiomycota</taxon>
        <taxon>Chytridiomycota incertae sedis</taxon>
        <taxon>Monoblepharidomycetes</taxon>
        <taxon>Monoblepharidales</taxon>
        <taxon>Gonapodyaceae</taxon>
        <taxon>Gonapodya</taxon>
    </lineage>
</organism>
<sequence>MGCNRISIPELHNHALPSQTCWTIVERAISDSEDRTVRAVPNLGNWEQLEFISNPDDTYSFRTWRGVYISAEGKGNHACVGTQDAIGQWEKFRIFTRPPPPSSQLKGVPSDLDLNLQVAVSNYDIDNAIAKLENAACVVRTNRVPGQISNCNGITVRAHIKPVAAYQTYIEMKHVPSNVGSKVSFTQRKGATKTTTLSTDVRASVGVNIKGCKVSLEVGIGYSVGTELKVVEETSVEVNITGPITLYTYRQSWCTSPEWSSRTMHPFCCSSRTCPTLSRTGTFTSSPLYKEGTQRFETKHQQVQYQNLVGYLMNAGFSKWQSE</sequence>
<dbReference type="CDD" id="cd00257">
    <property type="entry name" value="beta-trefoil_FSCN-like"/>
    <property type="match status" value="1"/>
</dbReference>
<reference evidence="2 3" key="1">
    <citation type="journal article" date="2015" name="Genome Biol. Evol.">
        <title>Phylogenomic analyses indicate that early fungi evolved digesting cell walls of algal ancestors of land plants.</title>
        <authorList>
            <person name="Chang Y."/>
            <person name="Wang S."/>
            <person name="Sekimoto S."/>
            <person name="Aerts A.L."/>
            <person name="Choi C."/>
            <person name="Clum A."/>
            <person name="LaButti K.M."/>
            <person name="Lindquist E.A."/>
            <person name="Yee Ngan C."/>
            <person name="Ohm R.A."/>
            <person name="Salamov A.A."/>
            <person name="Grigoriev I.V."/>
            <person name="Spatafora J.W."/>
            <person name="Berbee M.L."/>
        </authorList>
    </citation>
    <scope>NUCLEOTIDE SEQUENCE [LARGE SCALE GENOMIC DNA]</scope>
    <source>
        <strain evidence="2 3">JEL478</strain>
    </source>
</reference>
<dbReference type="Proteomes" id="UP000070544">
    <property type="component" value="Unassembled WGS sequence"/>
</dbReference>
<feature type="domain" description="Monalysin Pore-forming" evidence="1">
    <location>
        <begin position="117"/>
        <end position="315"/>
    </location>
</feature>
<dbReference type="Pfam" id="PF18063">
    <property type="entry name" value="BB_PF"/>
    <property type="match status" value="1"/>
</dbReference>
<dbReference type="InterPro" id="IPR008999">
    <property type="entry name" value="Actin-crosslinking"/>
</dbReference>
<gene>
    <name evidence="2" type="ORF">M427DRAFT_136867</name>
</gene>
<dbReference type="PANTHER" id="PTHR35884:SF1">
    <property type="entry name" value="MONALYSIN BETA BARREL PORE-FORMING DOMAIN-CONTAINING PROTEIN-RELATED"/>
    <property type="match status" value="1"/>
</dbReference>
<dbReference type="SUPFAM" id="SSF50405">
    <property type="entry name" value="Actin-crosslinking proteins"/>
    <property type="match status" value="1"/>
</dbReference>
<dbReference type="EMBL" id="KQ965782">
    <property type="protein sequence ID" value="KXS13123.1"/>
    <property type="molecule type" value="Genomic_DNA"/>
</dbReference>
<protein>
    <recommendedName>
        <fullName evidence="1">Monalysin Pore-forming domain-containing protein</fullName>
    </recommendedName>
</protein>
<keyword evidence="3" id="KW-1185">Reference proteome</keyword>
<dbReference type="InterPro" id="IPR040927">
    <property type="entry name" value="PF_Monalysin"/>
</dbReference>
<dbReference type="Gene3D" id="2.80.10.50">
    <property type="match status" value="1"/>
</dbReference>
<dbReference type="PANTHER" id="PTHR35884">
    <property type="entry name" value="SMALL AGGREGATE FORMATION PROTEIN"/>
    <property type="match status" value="1"/>
</dbReference>
<name>A0A139A9P8_GONPJ</name>
<dbReference type="AlphaFoldDB" id="A0A139A9P8"/>
<dbReference type="InterPro" id="IPR038768">
    <property type="entry name" value="SmlA"/>
</dbReference>
<proteinExistence type="predicted"/>
<evidence type="ECO:0000259" key="1">
    <source>
        <dbReference type="Pfam" id="PF18063"/>
    </source>
</evidence>
<accession>A0A139A9P8</accession>
<evidence type="ECO:0000313" key="3">
    <source>
        <dbReference type="Proteomes" id="UP000070544"/>
    </source>
</evidence>